<keyword evidence="3" id="KW-1185">Reference proteome</keyword>
<organism evidence="2 3">
    <name type="scientific">Paracoccus onchidii</name>
    <dbReference type="NCBI Taxonomy" id="3017813"/>
    <lineage>
        <taxon>Bacteria</taxon>
        <taxon>Pseudomonadati</taxon>
        <taxon>Pseudomonadota</taxon>
        <taxon>Alphaproteobacteria</taxon>
        <taxon>Rhodobacterales</taxon>
        <taxon>Paracoccaceae</taxon>
        <taxon>Paracoccus</taxon>
    </lineage>
</organism>
<reference evidence="2" key="1">
    <citation type="submission" date="2022-12" db="EMBL/GenBank/DDBJ databases">
        <title>Paracoccus onchidii sp. nov., isolated from a marine invertebrate from the South China Sea.</title>
        <authorList>
            <person name="Xu S."/>
            <person name="Liu Z."/>
            <person name="Xu Y."/>
        </authorList>
    </citation>
    <scope>NUCLEOTIDE SEQUENCE</scope>
    <source>
        <strain evidence="2">Z330</strain>
    </source>
</reference>
<feature type="chain" id="PRO_5047098133" evidence="1">
    <location>
        <begin position="18"/>
        <end position="310"/>
    </location>
</feature>
<protein>
    <submittedName>
        <fullName evidence="2">YncE family protein</fullName>
    </submittedName>
</protein>
<dbReference type="Proteomes" id="UP001165641">
    <property type="component" value="Unassembled WGS sequence"/>
</dbReference>
<evidence type="ECO:0000256" key="1">
    <source>
        <dbReference type="SAM" id="SignalP"/>
    </source>
</evidence>
<comment type="caution">
    <text evidence="2">The sequence shown here is derived from an EMBL/GenBank/DDBJ whole genome shotgun (WGS) entry which is preliminary data.</text>
</comment>
<dbReference type="SUPFAM" id="SSF50974">
    <property type="entry name" value="Nitrous oxide reductase, N-terminal domain"/>
    <property type="match status" value="1"/>
</dbReference>
<sequence length="310" mass="32567">MRLWLWAWLVIASPAQAGDLAFITSQNGNQVSIIDLQTRTIIAKTILADAPAPVAYDPASARAYVIAADSGRLSVIDETGTLIDHRDLGSGAFGIAAIPDAGLLVTDWYGDRVMRLDMNLAEIWVARTGRIPSGVAISEDGALVATADRDDNAISLFAAETGRFIRKISTFGEHPFAVTFHDGKLFSADVLGDAVSVMDPGSGALLGHVDTGKRPYGIAFSSGLGFVTNQYSGTVTVFDPETLTAVASIDVGDYPEGIAPMPDGSGVVLANWDSDTVMVIDGDDLAVAAEIEVPAGPRAFGRFTGRQVLP</sequence>
<dbReference type="RefSeq" id="WP_271889300.1">
    <property type="nucleotide sequence ID" value="NZ_JAQBIE010000013.1"/>
</dbReference>
<dbReference type="Gene3D" id="2.130.10.10">
    <property type="entry name" value="YVTN repeat-like/Quinoprotein amine dehydrogenase"/>
    <property type="match status" value="2"/>
</dbReference>
<dbReference type="PANTHER" id="PTHR47197">
    <property type="entry name" value="PROTEIN NIRF"/>
    <property type="match status" value="1"/>
</dbReference>
<name>A0ABT4ZFV3_9RHOB</name>
<accession>A0ABT4ZFV3</accession>
<feature type="signal peptide" evidence="1">
    <location>
        <begin position="1"/>
        <end position="17"/>
    </location>
</feature>
<evidence type="ECO:0000313" key="2">
    <source>
        <dbReference type="EMBL" id="MDB6178182.1"/>
    </source>
</evidence>
<keyword evidence="1" id="KW-0732">Signal</keyword>
<evidence type="ECO:0000313" key="3">
    <source>
        <dbReference type="Proteomes" id="UP001165641"/>
    </source>
</evidence>
<dbReference type="InterPro" id="IPR011964">
    <property type="entry name" value="YVTN_b-propeller_repeat"/>
</dbReference>
<dbReference type="InterPro" id="IPR051200">
    <property type="entry name" value="Host-pathogen_enzymatic-act"/>
</dbReference>
<dbReference type="InterPro" id="IPR015943">
    <property type="entry name" value="WD40/YVTN_repeat-like_dom_sf"/>
</dbReference>
<proteinExistence type="predicted"/>
<gene>
    <name evidence="2" type="ORF">PAF17_11805</name>
</gene>
<dbReference type="NCBIfam" id="TIGR02276">
    <property type="entry name" value="beta_rpt_yvtn"/>
    <property type="match status" value="1"/>
</dbReference>
<dbReference type="PANTHER" id="PTHR47197:SF3">
    <property type="entry name" value="DIHYDRO-HEME D1 DEHYDROGENASE"/>
    <property type="match status" value="1"/>
</dbReference>
<dbReference type="InterPro" id="IPR011045">
    <property type="entry name" value="N2O_reductase_N"/>
</dbReference>
<dbReference type="EMBL" id="JAQBIE010000013">
    <property type="protein sequence ID" value="MDB6178182.1"/>
    <property type="molecule type" value="Genomic_DNA"/>
</dbReference>